<comment type="caution">
    <text evidence="10">The sequence shown here is derived from an EMBL/GenBank/DDBJ whole genome shotgun (WGS) entry which is preliminary data.</text>
</comment>
<dbReference type="PANTHER" id="PTHR24305:SF107">
    <property type="entry name" value="P450, PUTATIVE (EUROFUNG)-RELATED"/>
    <property type="match status" value="1"/>
</dbReference>
<keyword evidence="11" id="KW-1185">Reference proteome</keyword>
<keyword evidence="7" id="KW-0408">Iron</keyword>
<dbReference type="InterPro" id="IPR002403">
    <property type="entry name" value="Cyt_P450_E_grp-IV"/>
</dbReference>
<comment type="pathway">
    <text evidence="2">Secondary metabolite biosynthesis.</text>
</comment>
<dbReference type="Pfam" id="PF00067">
    <property type="entry name" value="p450"/>
    <property type="match status" value="1"/>
</dbReference>
<evidence type="ECO:0000256" key="3">
    <source>
        <dbReference type="ARBA" id="ARBA00010617"/>
    </source>
</evidence>
<name>A0ABR4IQ16_9EURO</name>
<evidence type="ECO:0000256" key="1">
    <source>
        <dbReference type="ARBA" id="ARBA00001971"/>
    </source>
</evidence>
<keyword evidence="8" id="KW-0503">Monooxygenase</keyword>
<evidence type="ECO:0000313" key="10">
    <source>
        <dbReference type="EMBL" id="KAL2829867.1"/>
    </source>
</evidence>
<comment type="similarity">
    <text evidence="3">Belongs to the cytochrome P450 family.</text>
</comment>
<evidence type="ECO:0000256" key="5">
    <source>
        <dbReference type="ARBA" id="ARBA00022723"/>
    </source>
</evidence>
<evidence type="ECO:0000256" key="4">
    <source>
        <dbReference type="ARBA" id="ARBA00022617"/>
    </source>
</evidence>
<gene>
    <name evidence="10" type="ORF">BJY01DRAFT_254861</name>
</gene>
<keyword evidence="6" id="KW-0560">Oxidoreductase</keyword>
<evidence type="ECO:0000313" key="11">
    <source>
        <dbReference type="Proteomes" id="UP001610446"/>
    </source>
</evidence>
<protein>
    <submittedName>
        <fullName evidence="10">Cytochrome P450</fullName>
    </submittedName>
</protein>
<keyword evidence="5" id="KW-0479">Metal-binding</keyword>
<dbReference type="PANTHER" id="PTHR24305">
    <property type="entry name" value="CYTOCHROME P450"/>
    <property type="match status" value="1"/>
</dbReference>
<sequence length="548" mass="60786">MVVFQLVALAAVGVVVFGVRLVQRRRFYATLPKPPHSLLWGHLQIFNDVTKQFPRNTAIGTFYTEIAHRYQLKEIFYLDLWPFGPSQMVLVHPDTAELVTTVENYPLHNAVSDYLIPLLGEESIGAVDDDKWKTLHRMLAPTFRPSNINAMTSVIAEQVCQLLRPTLAAYAQSGQVFSMEKAAAKLIFGISSKAILGSGISEEEDAQLHADMDDIVEYATTLTITTATNPITKARKWWRKRAATRRVDSFLESVIKGRYSQIVSGSAPSTTILDTILLNAHSTDSDPNPSALWTEFVRIVTDNLKGLLLGGYGTTADTLCYIFIMLAFHPTVADSLRDEHSQVFGSDPDSTIQTLQQNPHKLNELPYTTAIIKETLRLFPVGFGIRKTKPGSTSLTYNGSVYPTSNQMIIPCTHTIHYDPDVFPHPTKFDPTRFLDPITTTSGDGSGSDGARKTPAAVPREAWRPFERGPRACLGQNLAMHELRIILLLTAREFRFRCVGVDADAAERRETPRALYTDLDLLMGDLAFQEMGFSAKARGGTMMTVSSG</sequence>
<dbReference type="Gene3D" id="1.10.630.10">
    <property type="entry name" value="Cytochrome P450"/>
    <property type="match status" value="1"/>
</dbReference>
<dbReference type="Proteomes" id="UP001610446">
    <property type="component" value="Unassembled WGS sequence"/>
</dbReference>
<dbReference type="InterPro" id="IPR001128">
    <property type="entry name" value="Cyt_P450"/>
</dbReference>
<dbReference type="PRINTS" id="PR00465">
    <property type="entry name" value="EP450IV"/>
</dbReference>
<feature type="region of interest" description="Disordered" evidence="9">
    <location>
        <begin position="437"/>
        <end position="458"/>
    </location>
</feature>
<reference evidence="10 11" key="1">
    <citation type="submission" date="2024-07" db="EMBL/GenBank/DDBJ databases">
        <title>Section-level genome sequencing and comparative genomics of Aspergillus sections Usti and Cavernicolus.</title>
        <authorList>
            <consortium name="Lawrence Berkeley National Laboratory"/>
            <person name="Nybo J.L."/>
            <person name="Vesth T.C."/>
            <person name="Theobald S."/>
            <person name="Frisvad J.C."/>
            <person name="Larsen T.O."/>
            <person name="Kjaerboelling I."/>
            <person name="Rothschild-Mancinelli K."/>
            <person name="Lyhne E.K."/>
            <person name="Kogle M.E."/>
            <person name="Barry K."/>
            <person name="Clum A."/>
            <person name="Na H."/>
            <person name="Ledsgaard L."/>
            <person name="Lin J."/>
            <person name="Lipzen A."/>
            <person name="Kuo A."/>
            <person name="Riley R."/>
            <person name="Mondo S."/>
            <person name="Labutti K."/>
            <person name="Haridas S."/>
            <person name="Pangalinan J."/>
            <person name="Salamov A.A."/>
            <person name="Simmons B.A."/>
            <person name="Magnuson J.K."/>
            <person name="Chen J."/>
            <person name="Drula E."/>
            <person name="Henrissat B."/>
            <person name="Wiebenga A."/>
            <person name="Lubbers R.J."/>
            <person name="Gomes A.C."/>
            <person name="Makela M.R."/>
            <person name="Stajich J."/>
            <person name="Grigoriev I.V."/>
            <person name="Mortensen U.H."/>
            <person name="De Vries R.P."/>
            <person name="Baker S.E."/>
            <person name="Andersen M.R."/>
        </authorList>
    </citation>
    <scope>NUCLEOTIDE SEQUENCE [LARGE SCALE GENOMIC DNA]</scope>
    <source>
        <strain evidence="10 11">CBS 123904</strain>
    </source>
</reference>
<comment type="cofactor">
    <cofactor evidence="1">
        <name>heme</name>
        <dbReference type="ChEBI" id="CHEBI:30413"/>
    </cofactor>
</comment>
<evidence type="ECO:0000256" key="9">
    <source>
        <dbReference type="SAM" id="MobiDB-lite"/>
    </source>
</evidence>
<evidence type="ECO:0000256" key="8">
    <source>
        <dbReference type="ARBA" id="ARBA00023033"/>
    </source>
</evidence>
<evidence type="ECO:0000256" key="2">
    <source>
        <dbReference type="ARBA" id="ARBA00005179"/>
    </source>
</evidence>
<dbReference type="SUPFAM" id="SSF48264">
    <property type="entry name" value="Cytochrome P450"/>
    <property type="match status" value="1"/>
</dbReference>
<dbReference type="InterPro" id="IPR036396">
    <property type="entry name" value="Cyt_P450_sf"/>
</dbReference>
<dbReference type="PRINTS" id="PR00385">
    <property type="entry name" value="P450"/>
</dbReference>
<accession>A0ABR4IQ16</accession>
<evidence type="ECO:0000256" key="6">
    <source>
        <dbReference type="ARBA" id="ARBA00023002"/>
    </source>
</evidence>
<dbReference type="EMBL" id="JBFXLU010000321">
    <property type="protein sequence ID" value="KAL2829867.1"/>
    <property type="molecule type" value="Genomic_DNA"/>
</dbReference>
<proteinExistence type="inferred from homology"/>
<keyword evidence="4" id="KW-0349">Heme</keyword>
<organism evidence="10 11">
    <name type="scientific">Aspergillus pseudoustus</name>
    <dbReference type="NCBI Taxonomy" id="1810923"/>
    <lineage>
        <taxon>Eukaryota</taxon>
        <taxon>Fungi</taxon>
        <taxon>Dikarya</taxon>
        <taxon>Ascomycota</taxon>
        <taxon>Pezizomycotina</taxon>
        <taxon>Eurotiomycetes</taxon>
        <taxon>Eurotiomycetidae</taxon>
        <taxon>Eurotiales</taxon>
        <taxon>Aspergillaceae</taxon>
        <taxon>Aspergillus</taxon>
        <taxon>Aspergillus subgen. Nidulantes</taxon>
    </lineage>
</organism>
<dbReference type="InterPro" id="IPR050121">
    <property type="entry name" value="Cytochrome_P450_monoxygenase"/>
</dbReference>
<evidence type="ECO:0000256" key="7">
    <source>
        <dbReference type="ARBA" id="ARBA00023004"/>
    </source>
</evidence>